<dbReference type="SMART" id="SM01329">
    <property type="entry name" value="Iso_dh"/>
    <property type="match status" value="1"/>
</dbReference>
<evidence type="ECO:0000256" key="5">
    <source>
        <dbReference type="ARBA" id="ARBA00011738"/>
    </source>
</evidence>
<comment type="catalytic activity">
    <reaction evidence="1 15 16">
        <text>(2R,3S)-3-isopropylmalate + NAD(+) = 4-methyl-2-oxopentanoate + CO2 + NADH</text>
        <dbReference type="Rhea" id="RHEA:32271"/>
        <dbReference type="ChEBI" id="CHEBI:16526"/>
        <dbReference type="ChEBI" id="CHEBI:17865"/>
        <dbReference type="ChEBI" id="CHEBI:35121"/>
        <dbReference type="ChEBI" id="CHEBI:57540"/>
        <dbReference type="ChEBI" id="CHEBI:57945"/>
        <dbReference type="EC" id="1.1.1.85"/>
    </reaction>
</comment>
<evidence type="ECO:0000256" key="6">
    <source>
        <dbReference type="ARBA" id="ARBA00022430"/>
    </source>
</evidence>
<feature type="binding site" evidence="15">
    <location>
        <position position="254"/>
    </location>
    <ligand>
        <name>Mg(2+)</name>
        <dbReference type="ChEBI" id="CHEBI:18420"/>
    </ligand>
</feature>
<proteinExistence type="inferred from homology"/>
<feature type="binding site" evidence="15">
    <location>
        <position position="250"/>
    </location>
    <ligand>
        <name>Mg(2+)</name>
        <dbReference type="ChEBI" id="CHEBI:18420"/>
    </ligand>
</feature>
<keyword evidence="8 15" id="KW-0479">Metal-binding</keyword>
<protein>
    <recommendedName>
        <fullName evidence="15">3-isopropylmalate dehydrogenase</fullName>
        <ecNumber evidence="15">1.1.1.85</ecNumber>
    </recommendedName>
    <alternativeName>
        <fullName evidence="15">3-IPM-DH</fullName>
    </alternativeName>
    <alternativeName>
        <fullName evidence="15">Beta-IPM dehydrogenase</fullName>
        <shortName evidence="15">IMDH</shortName>
    </alternativeName>
</protein>
<dbReference type="GO" id="GO:0005829">
    <property type="term" value="C:cytosol"/>
    <property type="evidence" value="ECO:0007669"/>
    <property type="project" value="TreeGrafter"/>
</dbReference>
<feature type="binding site" evidence="15">
    <location>
        <position position="226"/>
    </location>
    <ligand>
        <name>substrate</name>
    </ligand>
</feature>
<evidence type="ECO:0000313" key="18">
    <source>
        <dbReference type="EMBL" id="VEP18495.1"/>
    </source>
</evidence>
<feature type="binding site" evidence="15">
    <location>
        <begin position="78"/>
        <end position="91"/>
    </location>
    <ligand>
        <name>NAD(+)</name>
        <dbReference type="ChEBI" id="CHEBI:57540"/>
    </ligand>
</feature>
<dbReference type="EMBL" id="CAACVJ010000687">
    <property type="protein sequence ID" value="VEP18495.1"/>
    <property type="molecule type" value="Genomic_DNA"/>
</dbReference>
<evidence type="ECO:0000256" key="9">
    <source>
        <dbReference type="ARBA" id="ARBA00022842"/>
    </source>
</evidence>
<keyword evidence="9 15" id="KW-0460">Magnesium</keyword>
<comment type="subcellular location">
    <subcellularLocation>
        <location evidence="15">Cytoplasm</location>
    </subcellularLocation>
</comment>
<gene>
    <name evidence="15 18" type="primary">leuB</name>
    <name evidence="18" type="ORF">H1P_80050</name>
</gene>
<keyword evidence="6 15" id="KW-0432">Leucine biosynthesis</keyword>
<dbReference type="InterPro" id="IPR004429">
    <property type="entry name" value="Isopropylmalate_DH"/>
</dbReference>
<evidence type="ECO:0000256" key="15">
    <source>
        <dbReference type="HAMAP-Rule" id="MF_01033"/>
    </source>
</evidence>
<keyword evidence="10 15" id="KW-0560">Oxidoreductase</keyword>
<evidence type="ECO:0000256" key="7">
    <source>
        <dbReference type="ARBA" id="ARBA00022605"/>
    </source>
</evidence>
<dbReference type="PROSITE" id="PS00470">
    <property type="entry name" value="IDH_IMDH"/>
    <property type="match status" value="1"/>
</dbReference>
<evidence type="ECO:0000256" key="4">
    <source>
        <dbReference type="ARBA" id="ARBA00008319"/>
    </source>
</evidence>
<comment type="subunit">
    <text evidence="5 15 16">Homodimer.</text>
</comment>
<evidence type="ECO:0000256" key="10">
    <source>
        <dbReference type="ARBA" id="ARBA00023002"/>
    </source>
</evidence>
<dbReference type="PANTHER" id="PTHR42979">
    <property type="entry name" value="3-ISOPROPYLMALATE DEHYDROGENASE"/>
    <property type="match status" value="1"/>
</dbReference>
<evidence type="ECO:0000256" key="8">
    <source>
        <dbReference type="ARBA" id="ARBA00022723"/>
    </source>
</evidence>
<dbReference type="Proteomes" id="UP000320055">
    <property type="component" value="Unassembled WGS sequence"/>
</dbReference>
<keyword evidence="11 15" id="KW-0520">NAD</keyword>
<comment type="function">
    <text evidence="14 15 16">Catalyzes the oxidation of 3-carboxy-2-hydroxy-4-methylpentanoate (3-isopropylmalate) to 3-carboxy-4-methyl-2-oxopentanoate. The product decarboxylates to 4-methyl-2 oxopentanoate.</text>
</comment>
<evidence type="ECO:0000256" key="1">
    <source>
        <dbReference type="ARBA" id="ARBA00000624"/>
    </source>
</evidence>
<dbReference type="GO" id="GO:0000287">
    <property type="term" value="F:magnesium ion binding"/>
    <property type="evidence" value="ECO:0007669"/>
    <property type="project" value="InterPro"/>
</dbReference>
<keyword evidence="12 15" id="KW-0464">Manganese</keyword>
<evidence type="ECO:0000256" key="3">
    <source>
        <dbReference type="ARBA" id="ARBA00004762"/>
    </source>
</evidence>
<comment type="cofactor">
    <cofactor evidence="15 16">
        <name>Mg(2+)</name>
        <dbReference type="ChEBI" id="CHEBI:18420"/>
    </cofactor>
    <cofactor evidence="15 16">
        <name>Mn(2+)</name>
        <dbReference type="ChEBI" id="CHEBI:29035"/>
    </cofactor>
    <text evidence="15 16">Binds 1 Mg(2+) or Mn(2+) ion per subunit.</text>
</comment>
<comment type="similarity">
    <text evidence="4 15">Belongs to the isocitrate and isopropylmalate dehydrogenases family. LeuB type 1 subfamily.</text>
</comment>
<evidence type="ECO:0000256" key="11">
    <source>
        <dbReference type="ARBA" id="ARBA00023027"/>
    </source>
</evidence>
<dbReference type="OrthoDB" id="9806254at2"/>
<dbReference type="InterPro" id="IPR024084">
    <property type="entry name" value="IsoPropMal-DH-like_dom"/>
</dbReference>
<feature type="binding site" evidence="15">
    <location>
        <position position="226"/>
    </location>
    <ligand>
        <name>Mg(2+)</name>
        <dbReference type="ChEBI" id="CHEBI:18420"/>
    </ligand>
</feature>
<dbReference type="EC" id="1.1.1.85" evidence="15"/>
<name>A0A563W4A1_9CYAN</name>
<dbReference type="UniPathway" id="UPA00048">
    <property type="reaction ID" value="UER00072"/>
</dbReference>
<evidence type="ECO:0000256" key="16">
    <source>
        <dbReference type="RuleBase" id="RU004445"/>
    </source>
</evidence>
<evidence type="ECO:0000256" key="2">
    <source>
        <dbReference type="ARBA" id="ARBA00001936"/>
    </source>
</evidence>
<dbReference type="Pfam" id="PF00180">
    <property type="entry name" value="Iso_dh"/>
    <property type="match status" value="1"/>
</dbReference>
<dbReference type="GO" id="GO:0051287">
    <property type="term" value="F:NAD binding"/>
    <property type="evidence" value="ECO:0007669"/>
    <property type="project" value="InterPro"/>
</dbReference>
<dbReference type="GO" id="GO:0009098">
    <property type="term" value="P:L-leucine biosynthetic process"/>
    <property type="evidence" value="ECO:0007669"/>
    <property type="project" value="UniProtKB-UniRule"/>
</dbReference>
<accession>A0A563W4A1</accession>
<dbReference type="GO" id="GO:0003862">
    <property type="term" value="F:3-isopropylmalate dehydrogenase activity"/>
    <property type="evidence" value="ECO:0007669"/>
    <property type="project" value="UniProtKB-UniRule"/>
</dbReference>
<dbReference type="SUPFAM" id="SSF53659">
    <property type="entry name" value="Isocitrate/Isopropylmalate dehydrogenase-like"/>
    <property type="match status" value="1"/>
</dbReference>
<dbReference type="Gene3D" id="3.40.718.10">
    <property type="entry name" value="Isopropylmalate Dehydrogenase"/>
    <property type="match status" value="1"/>
</dbReference>
<keyword evidence="19" id="KW-1185">Reference proteome</keyword>
<comment type="pathway">
    <text evidence="3 15 16">Amino-acid biosynthesis; L-leucine biosynthesis; L-leucine from 3-methyl-2-oxobutanoate: step 3/4.</text>
</comment>
<feature type="site" description="Important for catalysis" evidence="15">
    <location>
        <position position="194"/>
    </location>
</feature>
<dbReference type="PANTHER" id="PTHR42979:SF1">
    <property type="entry name" value="3-ISOPROPYLMALATE DEHYDROGENASE"/>
    <property type="match status" value="1"/>
</dbReference>
<keyword evidence="7 15" id="KW-0028">Amino-acid biosynthesis</keyword>
<dbReference type="RefSeq" id="WP_144863641.1">
    <property type="nucleotide sequence ID" value="NZ_LR213772.1"/>
</dbReference>
<feature type="binding site" evidence="15">
    <location>
        <begin position="284"/>
        <end position="296"/>
    </location>
    <ligand>
        <name>NAD(+)</name>
        <dbReference type="ChEBI" id="CHEBI:57540"/>
    </ligand>
</feature>
<evidence type="ECO:0000313" key="19">
    <source>
        <dbReference type="Proteomes" id="UP000320055"/>
    </source>
</evidence>
<evidence type="ECO:0000256" key="13">
    <source>
        <dbReference type="ARBA" id="ARBA00023304"/>
    </source>
</evidence>
<feature type="site" description="Important for catalysis" evidence="15">
    <location>
        <position position="143"/>
    </location>
</feature>
<keyword evidence="15" id="KW-0963">Cytoplasm</keyword>
<evidence type="ECO:0000256" key="12">
    <source>
        <dbReference type="ARBA" id="ARBA00023211"/>
    </source>
</evidence>
<dbReference type="AlphaFoldDB" id="A0A563W4A1"/>
<reference evidence="18 19" key="1">
    <citation type="submission" date="2019-01" db="EMBL/GenBank/DDBJ databases">
        <authorList>
            <person name="Brito A."/>
        </authorList>
    </citation>
    <scope>NUCLEOTIDE SEQUENCE [LARGE SCALE GENOMIC DNA]</scope>
    <source>
        <strain evidence="18">1</strain>
    </source>
</reference>
<dbReference type="HAMAP" id="MF_01033">
    <property type="entry name" value="LeuB_type1"/>
    <property type="match status" value="1"/>
</dbReference>
<feature type="binding site" evidence="15">
    <location>
        <position position="98"/>
    </location>
    <ligand>
        <name>substrate</name>
    </ligand>
</feature>
<dbReference type="NCBIfam" id="TIGR00169">
    <property type="entry name" value="leuB"/>
    <property type="match status" value="1"/>
</dbReference>
<sequence>MTKQYRVTLLPGDGIGPEIIAVAVDVLNSVGKQCDIGFEFNTALIGGSAIDDTGEPLPQETLDTCSQSDAILLAAIGGYKWDNLPRKQRPETGLLGLRAGLGLFANLRPATILPQLIDASTLKREVVEGVDIMVVRELTGGIYFGQPKGIFATETGEKRGVNTMAYTEAEINRIVKLGFETAQKRRGKLCSVDKANVLDVSQMWRDRVMAMAADYPNVELSHLYVDNAAMQLVRAPKQFDTIVTGNLFGDILSDAAAMLTGSIGMLPSASLSADGPGVYEPVHGSAPDIAGQDKANPLAQVLSAAMMLRYGLNESSAATKIEQAVTRVLDAGYRTGDIMSEGMTAVGCQGMGEALLQVLEN</sequence>
<evidence type="ECO:0000259" key="17">
    <source>
        <dbReference type="SMART" id="SM01329"/>
    </source>
</evidence>
<feature type="binding site" evidence="15">
    <location>
        <position position="108"/>
    </location>
    <ligand>
        <name>substrate</name>
    </ligand>
</feature>
<keyword evidence="13 15" id="KW-0100">Branched-chain amino acid biosynthesis</keyword>
<feature type="binding site" evidence="15">
    <location>
        <position position="136"/>
    </location>
    <ligand>
        <name>substrate</name>
    </ligand>
</feature>
<comment type="cofactor">
    <cofactor evidence="2">
        <name>Mn(2+)</name>
        <dbReference type="ChEBI" id="CHEBI:29035"/>
    </cofactor>
</comment>
<dbReference type="InterPro" id="IPR019818">
    <property type="entry name" value="IsoCit/isopropylmalate_DH_CS"/>
</dbReference>
<evidence type="ECO:0000256" key="14">
    <source>
        <dbReference type="ARBA" id="ARBA00023577"/>
    </source>
</evidence>
<feature type="domain" description="Isopropylmalate dehydrogenase-like" evidence="17">
    <location>
        <begin position="6"/>
        <end position="355"/>
    </location>
</feature>
<organism evidence="18 19">
    <name type="scientific">Hyella patelloides LEGE 07179</name>
    <dbReference type="NCBI Taxonomy" id="945734"/>
    <lineage>
        <taxon>Bacteria</taxon>
        <taxon>Bacillati</taxon>
        <taxon>Cyanobacteriota</taxon>
        <taxon>Cyanophyceae</taxon>
        <taxon>Pleurocapsales</taxon>
        <taxon>Hyellaceae</taxon>
        <taxon>Hyella</taxon>
    </lineage>
</organism>
<dbReference type="FunFam" id="3.40.718.10:FF:000004">
    <property type="entry name" value="3-isopropylmalate dehydrogenase"/>
    <property type="match status" value="1"/>
</dbReference>